<proteinExistence type="predicted"/>
<name>A0A5C3E952_9BASI</name>
<gene>
    <name evidence="1" type="ORF">UTRI_02365</name>
</gene>
<dbReference type="EMBL" id="OOIN01000013">
    <property type="protein sequence ID" value="SPO26091.1"/>
    <property type="molecule type" value="Genomic_DNA"/>
</dbReference>
<dbReference type="AlphaFoldDB" id="A0A5C3E952"/>
<evidence type="ECO:0000313" key="1">
    <source>
        <dbReference type="EMBL" id="SPO26091.1"/>
    </source>
</evidence>
<evidence type="ECO:0000313" key="2">
    <source>
        <dbReference type="Proteomes" id="UP000324022"/>
    </source>
</evidence>
<sequence length="283" mass="31237">MPTRTTLNSSALRALPRSSVRPARILPRSRVAAQPSVGPQRLFDASAVLRAPLQAPHPQYSDYSSTPDASTSILLQTLPNIPRYGFTTHAFLQAAPSSSSSIDPEESLKRSRMLSTLFPGPPSVFDSRLFTAWNTVCDLSVLHDIAPEAAIEALQKGQAVGKGIFPHETLLPNIPNPYPLFDLTSNFISTLLTHPSAQLRTGWIDPDGPEWYAIRTRLTLAYTAATLHAASQSVVHFQDTQRLFGRIVKARILAWWRRWKGWGRESRIGRDGAEEDGWAFSGA</sequence>
<dbReference type="OrthoDB" id="2552827at2759"/>
<keyword evidence="2" id="KW-1185">Reference proteome</keyword>
<organism evidence="1 2">
    <name type="scientific">Ustilago trichophora</name>
    <dbReference type="NCBI Taxonomy" id="86804"/>
    <lineage>
        <taxon>Eukaryota</taxon>
        <taxon>Fungi</taxon>
        <taxon>Dikarya</taxon>
        <taxon>Basidiomycota</taxon>
        <taxon>Ustilaginomycotina</taxon>
        <taxon>Ustilaginomycetes</taxon>
        <taxon>Ustilaginales</taxon>
        <taxon>Ustilaginaceae</taxon>
        <taxon>Ustilago</taxon>
    </lineage>
</organism>
<accession>A0A5C3E952</accession>
<dbReference type="Proteomes" id="UP000324022">
    <property type="component" value="Unassembled WGS sequence"/>
</dbReference>
<reference evidence="1 2" key="1">
    <citation type="submission" date="2018-03" db="EMBL/GenBank/DDBJ databases">
        <authorList>
            <person name="Guldener U."/>
        </authorList>
    </citation>
    <scope>NUCLEOTIDE SEQUENCE [LARGE SCALE GENOMIC DNA]</scope>
    <source>
        <strain evidence="1 2">NBRC100155</strain>
    </source>
</reference>
<protein>
    <submittedName>
        <fullName evidence="1">Uncharacterized protein</fullName>
    </submittedName>
</protein>